<dbReference type="Proteomes" id="UP000793456">
    <property type="component" value="Chromosome XXI"/>
</dbReference>
<keyword evidence="2" id="KW-1185">Reference proteome</keyword>
<sequence>MNGGNRSRGQADGFTLDILPKLKDVKSSDNSQSLLSYIVAYYLRHFDEDAGRETCIYPLPEPQDLFQASQMKFDDFQRDLRKLKKDLNACSVETEKVCKLSSEENLQPFKDKMDEFLSQAKTDLETQEKQLADTQKIFLELSVSFSVKPKAGEKEVSPNTLFSVWHEFSSDFKDQWKKQNKLMLQERVKMAEECFKQAREKASYNVKPKHATGIVRLYTSCNSYCMVPSVLLFVKTLVLTNTCQGVEKTTLLAPTVTY</sequence>
<proteinExistence type="predicted"/>
<comment type="caution">
    <text evidence="1">The sequence shown here is derived from an EMBL/GenBank/DDBJ whole genome shotgun (WGS) entry which is preliminary data.</text>
</comment>
<organism evidence="1 2">
    <name type="scientific">Larimichthys crocea</name>
    <name type="common">Large yellow croaker</name>
    <name type="synonym">Pseudosciaena crocea</name>
    <dbReference type="NCBI Taxonomy" id="215358"/>
    <lineage>
        <taxon>Eukaryota</taxon>
        <taxon>Metazoa</taxon>
        <taxon>Chordata</taxon>
        <taxon>Craniata</taxon>
        <taxon>Vertebrata</taxon>
        <taxon>Euteleostomi</taxon>
        <taxon>Actinopterygii</taxon>
        <taxon>Neopterygii</taxon>
        <taxon>Teleostei</taxon>
        <taxon>Neoteleostei</taxon>
        <taxon>Acanthomorphata</taxon>
        <taxon>Eupercaria</taxon>
        <taxon>Sciaenidae</taxon>
        <taxon>Larimichthys</taxon>
    </lineage>
</organism>
<reference evidence="1" key="1">
    <citation type="submission" date="2018-11" db="EMBL/GenBank/DDBJ databases">
        <title>The sequence and de novo assembly of Larimichthys crocea genome using PacBio and Hi-C technologies.</title>
        <authorList>
            <person name="Xu P."/>
            <person name="Chen B."/>
            <person name="Zhou Z."/>
            <person name="Ke Q."/>
            <person name="Wu Y."/>
            <person name="Bai H."/>
            <person name="Pu F."/>
        </authorList>
    </citation>
    <scope>NUCLEOTIDE SEQUENCE</scope>
    <source>
        <tissue evidence="1">Muscle</tissue>
    </source>
</reference>
<gene>
    <name evidence="1" type="ORF">E3U43_009508</name>
</gene>
<evidence type="ECO:0000313" key="1">
    <source>
        <dbReference type="EMBL" id="TMS04351.1"/>
    </source>
</evidence>
<evidence type="ECO:0000313" key="2">
    <source>
        <dbReference type="Proteomes" id="UP000793456"/>
    </source>
</evidence>
<dbReference type="EMBL" id="CM011694">
    <property type="protein sequence ID" value="TMS04351.1"/>
    <property type="molecule type" value="Genomic_DNA"/>
</dbReference>
<accession>A0ACD3QCG0</accession>
<name>A0ACD3QCG0_LARCR</name>
<protein>
    <submittedName>
        <fullName evidence="1">Uncharacterized protein</fullName>
    </submittedName>
</protein>